<evidence type="ECO:0000256" key="5">
    <source>
        <dbReference type="ARBA" id="ARBA00022821"/>
    </source>
</evidence>
<dbReference type="InterPro" id="IPR058922">
    <property type="entry name" value="WHD_DRP"/>
</dbReference>
<dbReference type="Gene3D" id="1.20.5.4130">
    <property type="match status" value="2"/>
</dbReference>
<evidence type="ECO:0000313" key="11">
    <source>
        <dbReference type="Proteomes" id="UP000298416"/>
    </source>
</evidence>
<evidence type="ECO:0000313" key="10">
    <source>
        <dbReference type="EMBL" id="KAG6419958.1"/>
    </source>
</evidence>
<dbReference type="Proteomes" id="UP000298416">
    <property type="component" value="Unassembled WGS sequence"/>
</dbReference>
<evidence type="ECO:0000256" key="6">
    <source>
        <dbReference type="ARBA" id="ARBA00022840"/>
    </source>
</evidence>
<comment type="similarity">
    <text evidence="1">Belongs to the disease resistance NB-LRR family.</text>
</comment>
<dbReference type="Gene3D" id="3.40.50.300">
    <property type="entry name" value="P-loop containing nucleotide triphosphate hydrolases"/>
    <property type="match status" value="2"/>
</dbReference>
<dbReference type="InterPro" id="IPR036388">
    <property type="entry name" value="WH-like_DNA-bd_sf"/>
</dbReference>
<evidence type="ECO:0000256" key="1">
    <source>
        <dbReference type="ARBA" id="ARBA00008894"/>
    </source>
</evidence>
<dbReference type="Gene3D" id="3.80.10.10">
    <property type="entry name" value="Ribonuclease Inhibitor"/>
    <property type="match status" value="2"/>
</dbReference>
<keyword evidence="6" id="KW-0067">ATP-binding</keyword>
<dbReference type="InterPro" id="IPR027417">
    <property type="entry name" value="P-loop_NTPase"/>
</dbReference>
<evidence type="ECO:0000256" key="3">
    <source>
        <dbReference type="ARBA" id="ARBA00022737"/>
    </source>
</evidence>
<reference evidence="10" key="2">
    <citation type="submission" date="2020-08" db="EMBL/GenBank/DDBJ databases">
        <title>Plant Genome Project.</title>
        <authorList>
            <person name="Zhang R.-G."/>
        </authorList>
    </citation>
    <scope>NUCLEOTIDE SEQUENCE</scope>
    <source>
        <strain evidence="10">Huo1</strain>
        <tissue evidence="10">Leaf</tissue>
    </source>
</reference>
<feature type="domain" description="NB-ARC" evidence="7">
    <location>
        <begin position="162"/>
        <end position="324"/>
    </location>
</feature>
<comment type="caution">
    <text evidence="10">The sequence shown here is derived from an EMBL/GenBank/DDBJ whole genome shotgun (WGS) entry which is preliminary data.</text>
</comment>
<dbReference type="FunFam" id="1.10.10.10:FF:000322">
    <property type="entry name" value="Probable disease resistance protein At1g63360"/>
    <property type="match status" value="2"/>
</dbReference>
<dbReference type="EMBL" id="PNBA02000006">
    <property type="protein sequence ID" value="KAG6419958.1"/>
    <property type="molecule type" value="Genomic_DNA"/>
</dbReference>
<feature type="domain" description="NB-ARC" evidence="7">
    <location>
        <begin position="1088"/>
        <end position="1251"/>
    </location>
</feature>
<organism evidence="10">
    <name type="scientific">Salvia splendens</name>
    <name type="common">Scarlet sage</name>
    <dbReference type="NCBI Taxonomy" id="180675"/>
    <lineage>
        <taxon>Eukaryota</taxon>
        <taxon>Viridiplantae</taxon>
        <taxon>Streptophyta</taxon>
        <taxon>Embryophyta</taxon>
        <taxon>Tracheophyta</taxon>
        <taxon>Spermatophyta</taxon>
        <taxon>Magnoliopsida</taxon>
        <taxon>eudicotyledons</taxon>
        <taxon>Gunneridae</taxon>
        <taxon>Pentapetalae</taxon>
        <taxon>asterids</taxon>
        <taxon>lamiids</taxon>
        <taxon>Lamiales</taxon>
        <taxon>Lamiaceae</taxon>
        <taxon>Nepetoideae</taxon>
        <taxon>Mentheae</taxon>
        <taxon>Salviinae</taxon>
        <taxon>Salvia</taxon>
        <taxon>Salvia subgen. Calosphace</taxon>
        <taxon>core Calosphace</taxon>
    </lineage>
</organism>
<dbReference type="SUPFAM" id="SSF52540">
    <property type="entry name" value="P-loop containing nucleoside triphosphate hydrolases"/>
    <property type="match status" value="2"/>
</dbReference>
<dbReference type="InterPro" id="IPR038005">
    <property type="entry name" value="RX-like_CC"/>
</dbReference>
<evidence type="ECO:0000259" key="9">
    <source>
        <dbReference type="Pfam" id="PF23559"/>
    </source>
</evidence>
<feature type="domain" description="Disease resistance N-terminal" evidence="8">
    <location>
        <begin position="923"/>
        <end position="1007"/>
    </location>
</feature>
<sequence length="1807" mass="204809">MAEAAVAFLQEQMREVVVAYADLIAGAEREFDLLKHNLDSFKDFLNQMAKNKKKDESLKALERRIRDAVYEVEDSIDTCLTKAMALKAKSFIRHRIGIKSANLAKEVRAIREQTVLPLVEDVAKFAIADGAKGGDQPPTETPKRVTPIRQNRVIGFDAEEADIIDHLTQSRDKLDVMSIVGIPGQGKTTLAWKIYQNKSICTHFPIRIWVSISQVFNSKDVFLQILKMFSPSLDISSLDDDELVHTVRDCLEYERFLLVLDDVWSVDAWEEIQKVLPFNNGEGKVLITTREKDIGNKSRVYRDPHNLKFLTPEESWELLQHEVFGALNTCPDNLKVIGEQIANKCGGVPLMIVVIGGILYDQLLDSPSEGVDEWRTISQSVSEALQHSAKHITQVVELSYHRLPDDLRECFVFLGVFPEDYEIPAKMLCGLWISEGFVLPRKGRSIEESAEENMNDLISRNLLKVEKTNHMGKVKTCRVHDMIRAFCISIIKDENLCDEVIPSSEIGELEPSASQLQKSRRLCFRSDLSTFLSKNPSGPHVRSFLCFYERSVKLESKHLEVIPDGFRKLRILESKCIISEQFPRKVVELVHLRYLTLYIETLETLPEAITQLWNLQSLVVETKFRLITMKANLWRMVRLRYLKTRAAILLDSIKSNSEAGQNLHTLKRLAPESCTDVVSKKAVNLKSLGISGKLDSIFEKNFLEKLHHLEKLKLYEQPSEDMLHGLPLRSCFPPNLKRLTLMNTSFEWKHISTLAMIKTLEALKLKDNAFVGLSWNLGSDTFQNLQLLLIEQADLVLWDATPGSFPNLRFLVVNICENLIEIPVCVGTKLEKLEIERVRPSLVQSAVKIEEQRKQRPPSKYEVPLKLIVGPVAAAFMSSYGVKMMGSVHGFPGIHAKVDDGHLSTKGRPPWIAHPVIEMAEAAVTFLLEQLKEVVVAYADLIGEAESEFEQLNHDLDLLKAFLKQMAKNKKKDEMLKLLKRRIRVVVYEVEDTIDTCLTKAIQLKARNHPILGCLTDTNNSAGLALAKEVRALIEQKLAPLYKDAEKFAIMRIIADGARIADEPSTDMSTRDTLISQNRVIGFDAEEAEIIDHLTQSRDKLDVMSIVGIPGQGKTTLAWKIYQNKSICTHFHIRIWVSISQVFNSKDVFLQILKKFSSTHDTSSLNDDELAQTVHSCLKNEKFLLVLDDVWSVDAWKKIQAVLPSDNVEGKVLITTREKAVGEESKVFTTPHYLNLLALDKSWELLQHEVFGDLNKCPENLKAIGEQIANKCDGVPLMIVLIGGILKTKLLNYRFTVEQEWTTIAQSVSEALQHRAKHITQVVELSYHILPDDLRECFVFLGVFPEDYEIPAKMLCGLWISEGFVLPRRGRSIEESAEENMNDLISRNLLKVEKTNHMGKVKTCRVHDMIRAFCISIIKDENLCDEVIPSSDIGELEPSGSQLQKSRRLCFRSDLSTFLSKNPSGPHVRSFLCFYERSVKLESKYLAVIPDGFRKLRILEFKCIELEQFPGNVVKLVHLRYLTLYIETLKAIPGSITQLWNLQSLVVETKSPSITMKADLWRMVRLRYLKTSAAIFLDSTKSDGEAGQNLHTLKRLAPGSCTDVVSKKAVNLKSLGISGKLASIFENNFLQKLHHLQNLKLYEQPSEDMLCGRPLRSRFPPNLKRLTLMNTSLEWKHISTLAMIKTLEALKLKDNAFVGVTWNLGSDTFLNLQLLLIVQADLFRWKAMPGACPNLRFLVVKKCENLQAIPECLGTNLETLEIENVRSDLVQSAVKIEEQQKQPRPSKNEVPLKLIVGPVAAALMRQA</sequence>
<dbReference type="InterPro" id="IPR042197">
    <property type="entry name" value="Apaf_helical"/>
</dbReference>
<evidence type="ECO:0000259" key="8">
    <source>
        <dbReference type="Pfam" id="PF18052"/>
    </source>
</evidence>
<dbReference type="InterPro" id="IPR002182">
    <property type="entry name" value="NB-ARC"/>
</dbReference>
<dbReference type="GO" id="GO:0043531">
    <property type="term" value="F:ADP binding"/>
    <property type="evidence" value="ECO:0007669"/>
    <property type="project" value="InterPro"/>
</dbReference>
<evidence type="ECO:0000256" key="2">
    <source>
        <dbReference type="ARBA" id="ARBA00022614"/>
    </source>
</evidence>
<dbReference type="GO" id="GO:0051607">
    <property type="term" value="P:defense response to virus"/>
    <property type="evidence" value="ECO:0007669"/>
    <property type="project" value="UniProtKB-ARBA"/>
</dbReference>
<keyword evidence="3" id="KW-0677">Repeat</keyword>
<dbReference type="GO" id="GO:0005524">
    <property type="term" value="F:ATP binding"/>
    <property type="evidence" value="ECO:0007669"/>
    <property type="project" value="UniProtKB-KW"/>
</dbReference>
<feature type="domain" description="Disease resistance protein winged helix" evidence="9">
    <location>
        <begin position="1343"/>
        <end position="1411"/>
    </location>
</feature>
<dbReference type="GO" id="GO:0098542">
    <property type="term" value="P:defense response to other organism"/>
    <property type="evidence" value="ECO:0007669"/>
    <property type="project" value="TreeGrafter"/>
</dbReference>
<keyword evidence="5" id="KW-0611">Plant defense</keyword>
<proteinExistence type="inferred from homology"/>
<dbReference type="Pfam" id="PF00931">
    <property type="entry name" value="NB-ARC"/>
    <property type="match status" value="2"/>
</dbReference>
<dbReference type="PANTHER" id="PTHR23155">
    <property type="entry name" value="DISEASE RESISTANCE PROTEIN RP"/>
    <property type="match status" value="1"/>
</dbReference>
<dbReference type="PANTHER" id="PTHR23155:SF1193">
    <property type="entry name" value="DISEASE RESISTANCE PROTEIN RPP13-RELATED"/>
    <property type="match status" value="1"/>
</dbReference>
<keyword evidence="2" id="KW-0433">Leucine-rich repeat</keyword>
<dbReference type="InterPro" id="IPR041118">
    <property type="entry name" value="Rx_N"/>
</dbReference>
<dbReference type="FunFam" id="3.40.50.300:FF:001091">
    <property type="entry name" value="Probable disease resistance protein At1g61300"/>
    <property type="match status" value="2"/>
</dbReference>
<dbReference type="PRINTS" id="PR00364">
    <property type="entry name" value="DISEASERSIST"/>
</dbReference>
<dbReference type="Gene3D" id="1.10.8.430">
    <property type="entry name" value="Helical domain of apoptotic protease-activating factors"/>
    <property type="match status" value="2"/>
</dbReference>
<protein>
    <recommendedName>
        <fullName evidence="12">Disease resistance protein RPM1</fullName>
    </recommendedName>
</protein>
<dbReference type="InterPro" id="IPR032675">
    <property type="entry name" value="LRR_dom_sf"/>
</dbReference>
<gene>
    <name evidence="10" type="ORF">SASPL_116472</name>
</gene>
<reference evidence="10" key="1">
    <citation type="submission" date="2018-01" db="EMBL/GenBank/DDBJ databases">
        <authorList>
            <person name="Mao J.F."/>
        </authorList>
    </citation>
    <scope>NUCLEOTIDE SEQUENCE</scope>
    <source>
        <strain evidence="10">Huo1</strain>
        <tissue evidence="10">Leaf</tissue>
    </source>
</reference>
<evidence type="ECO:0008006" key="12">
    <source>
        <dbReference type="Google" id="ProtNLM"/>
    </source>
</evidence>
<name>A0A8X8XXW3_SALSN</name>
<feature type="domain" description="Disease resistance protein winged helix" evidence="9">
    <location>
        <begin position="416"/>
        <end position="484"/>
    </location>
</feature>
<accession>A0A8X8XXW3</accession>
<dbReference type="Pfam" id="PF18052">
    <property type="entry name" value="Rx_N"/>
    <property type="match status" value="2"/>
</dbReference>
<dbReference type="SUPFAM" id="SSF52058">
    <property type="entry name" value="L domain-like"/>
    <property type="match status" value="2"/>
</dbReference>
<evidence type="ECO:0000259" key="7">
    <source>
        <dbReference type="Pfam" id="PF00931"/>
    </source>
</evidence>
<evidence type="ECO:0000256" key="4">
    <source>
        <dbReference type="ARBA" id="ARBA00022741"/>
    </source>
</evidence>
<dbReference type="CDD" id="cd14798">
    <property type="entry name" value="RX-CC_like"/>
    <property type="match status" value="2"/>
</dbReference>
<dbReference type="Gene3D" id="1.10.10.10">
    <property type="entry name" value="Winged helix-like DNA-binding domain superfamily/Winged helix DNA-binding domain"/>
    <property type="match status" value="2"/>
</dbReference>
<feature type="domain" description="Disease resistance N-terminal" evidence="8">
    <location>
        <begin position="5"/>
        <end position="89"/>
    </location>
</feature>
<keyword evidence="11" id="KW-1185">Reference proteome</keyword>
<dbReference type="InterPro" id="IPR044974">
    <property type="entry name" value="Disease_R_plants"/>
</dbReference>
<dbReference type="Pfam" id="PF23559">
    <property type="entry name" value="WHD_DRP"/>
    <property type="match status" value="2"/>
</dbReference>
<keyword evidence="4" id="KW-0547">Nucleotide-binding</keyword>